<evidence type="ECO:0000313" key="4">
    <source>
        <dbReference type="Proteomes" id="UP000505210"/>
    </source>
</evidence>
<dbReference type="KEGG" id="theu:HPC62_01215"/>
<keyword evidence="2" id="KW-0732">Signal</keyword>
<evidence type="ECO:0000313" key="3">
    <source>
        <dbReference type="EMBL" id="QKD80971.1"/>
    </source>
</evidence>
<organism evidence="3 4">
    <name type="scientific">Thermoleptolyngbya sichuanensis A183</name>
    <dbReference type="NCBI Taxonomy" id="2737172"/>
    <lineage>
        <taxon>Bacteria</taxon>
        <taxon>Bacillati</taxon>
        <taxon>Cyanobacteriota</taxon>
        <taxon>Cyanophyceae</taxon>
        <taxon>Oculatellales</taxon>
        <taxon>Oculatellaceae</taxon>
        <taxon>Thermoleptolyngbya</taxon>
        <taxon>Thermoleptolyngbya sichuanensis</taxon>
    </lineage>
</organism>
<proteinExistence type="predicted"/>
<reference evidence="3 4" key="1">
    <citation type="submission" date="2020-05" db="EMBL/GenBank/DDBJ databases">
        <title>Complete genome sequence of of a novel Thermoleptolyngbya strain isolated from hot springs of Ganzi, Sichuan China.</title>
        <authorList>
            <person name="Tang J."/>
            <person name="Daroch M."/>
            <person name="Li L."/>
            <person name="Waleron K."/>
            <person name="Waleron M."/>
            <person name="Waleron M."/>
        </authorList>
    </citation>
    <scope>NUCLEOTIDE SEQUENCE [LARGE SCALE GENOMIC DNA]</scope>
    <source>
        <strain evidence="3 4">PKUAC-SCTA183</strain>
    </source>
</reference>
<sequence length="111" mass="12114">MLIKLSYFLQSVLLTGALMTTAIAPPSPSLTTAIQIAQDCVAFGGTYHTLAAGHWICLYPTPDQTGALGLYCNVVQTCDRLMETRRPDHTASPLWEPMVPTERIDDGTMTE</sequence>
<evidence type="ECO:0000256" key="1">
    <source>
        <dbReference type="SAM" id="MobiDB-lite"/>
    </source>
</evidence>
<keyword evidence="4" id="KW-1185">Reference proteome</keyword>
<dbReference type="EMBL" id="CP053661">
    <property type="protein sequence ID" value="QKD80971.1"/>
    <property type="molecule type" value="Genomic_DNA"/>
</dbReference>
<gene>
    <name evidence="3" type="ORF">HPC62_01215</name>
</gene>
<evidence type="ECO:0000256" key="2">
    <source>
        <dbReference type="SAM" id="SignalP"/>
    </source>
</evidence>
<dbReference type="Proteomes" id="UP000505210">
    <property type="component" value="Chromosome"/>
</dbReference>
<dbReference type="AlphaFoldDB" id="A0A6M8BBL8"/>
<feature type="region of interest" description="Disordered" evidence="1">
    <location>
        <begin position="89"/>
        <end position="111"/>
    </location>
</feature>
<dbReference type="RefSeq" id="WP_172353395.1">
    <property type="nucleotide sequence ID" value="NZ_CP053661.1"/>
</dbReference>
<name>A0A6M8BBL8_9CYAN</name>
<protein>
    <submittedName>
        <fullName evidence="3">Uncharacterized protein</fullName>
    </submittedName>
</protein>
<feature type="chain" id="PRO_5026689037" evidence="2">
    <location>
        <begin position="25"/>
        <end position="111"/>
    </location>
</feature>
<accession>A0A6M8BBL8</accession>
<feature type="compositionally biased region" description="Basic and acidic residues" evidence="1">
    <location>
        <begin position="102"/>
        <end position="111"/>
    </location>
</feature>
<feature type="signal peptide" evidence="2">
    <location>
        <begin position="1"/>
        <end position="24"/>
    </location>
</feature>